<reference evidence="3 4" key="1">
    <citation type="submission" date="2024-01" db="EMBL/GenBank/DDBJ databases">
        <title>The complete chloroplast genome sequence of Lithospermum erythrorhizon: insights into the phylogenetic relationship among Boraginaceae species and the maternal lineages of purple gromwells.</title>
        <authorList>
            <person name="Okada T."/>
            <person name="Watanabe K."/>
        </authorList>
    </citation>
    <scope>NUCLEOTIDE SEQUENCE [LARGE SCALE GENOMIC DNA]</scope>
</reference>
<keyword evidence="1" id="KW-0175">Coiled coil</keyword>
<protein>
    <submittedName>
        <fullName evidence="3">Uncharacterized protein</fullName>
    </submittedName>
</protein>
<evidence type="ECO:0000313" key="4">
    <source>
        <dbReference type="Proteomes" id="UP001454036"/>
    </source>
</evidence>
<feature type="region of interest" description="Disordered" evidence="2">
    <location>
        <begin position="285"/>
        <end position="312"/>
    </location>
</feature>
<keyword evidence="4" id="KW-1185">Reference proteome</keyword>
<dbReference type="EMBL" id="BAABME010002401">
    <property type="protein sequence ID" value="GAA0154467.1"/>
    <property type="molecule type" value="Genomic_DNA"/>
</dbReference>
<gene>
    <name evidence="3" type="ORF">LIER_12439</name>
</gene>
<dbReference type="Proteomes" id="UP001454036">
    <property type="component" value="Unassembled WGS sequence"/>
</dbReference>
<feature type="region of interest" description="Disordered" evidence="2">
    <location>
        <begin position="14"/>
        <end position="50"/>
    </location>
</feature>
<comment type="caution">
    <text evidence="3">The sequence shown here is derived from an EMBL/GenBank/DDBJ whole genome shotgun (WGS) entry which is preliminary data.</text>
</comment>
<feature type="compositionally biased region" description="Polar residues" evidence="2">
    <location>
        <begin position="27"/>
        <end position="36"/>
    </location>
</feature>
<proteinExistence type="predicted"/>
<accession>A0AAV3PWY9</accession>
<organism evidence="3 4">
    <name type="scientific">Lithospermum erythrorhizon</name>
    <name type="common">Purple gromwell</name>
    <name type="synonym">Lithospermum officinale var. erythrorhizon</name>
    <dbReference type="NCBI Taxonomy" id="34254"/>
    <lineage>
        <taxon>Eukaryota</taxon>
        <taxon>Viridiplantae</taxon>
        <taxon>Streptophyta</taxon>
        <taxon>Embryophyta</taxon>
        <taxon>Tracheophyta</taxon>
        <taxon>Spermatophyta</taxon>
        <taxon>Magnoliopsida</taxon>
        <taxon>eudicotyledons</taxon>
        <taxon>Gunneridae</taxon>
        <taxon>Pentapetalae</taxon>
        <taxon>asterids</taxon>
        <taxon>lamiids</taxon>
        <taxon>Boraginales</taxon>
        <taxon>Boraginaceae</taxon>
        <taxon>Boraginoideae</taxon>
        <taxon>Lithospermeae</taxon>
        <taxon>Lithospermum</taxon>
    </lineage>
</organism>
<feature type="coiled-coil region" evidence="1">
    <location>
        <begin position="358"/>
        <end position="392"/>
    </location>
</feature>
<sequence>MDDSQGFLDVMPLRSIIGPPANVPPTRGQQVTQSETSKSKRSKDPPTLDQVRAKTVPGLITEAQLRAIRNHYDFSDEGLSATSKWLLPNITSYTPRRWIKLRPAVGSGCGFWPKGDSGMTFVLISPWPILPFMPRTLPRHKGDIDKLRAGFPEAIPHEVFCDRDVLIKAGLTKGADNFPKFKLLALLSHKHAFGNCTMPHKVAYKSITSGKDVLARVSKRKGSSVLESSTTTGKAKKALKVKVYAAALSVTTPPEATPSVPEAVVEAFGPPSLRAQHPITIVIPDQVSPSSGKSDSSSLPPPESASGSDGPWLPIPYTLLSGVTETEDTVSKVNSSTTSLLMKKMYATECTYGLSLKWKEAEKSLAKLADEKTSLEERLNEALSLADNVESKY</sequence>
<dbReference type="AlphaFoldDB" id="A0AAV3PWY9"/>
<name>A0AAV3PWY9_LITER</name>
<evidence type="ECO:0000256" key="1">
    <source>
        <dbReference type="SAM" id="Coils"/>
    </source>
</evidence>
<evidence type="ECO:0000256" key="2">
    <source>
        <dbReference type="SAM" id="MobiDB-lite"/>
    </source>
</evidence>
<feature type="compositionally biased region" description="Low complexity" evidence="2">
    <location>
        <begin position="288"/>
        <end position="298"/>
    </location>
</feature>
<evidence type="ECO:0000313" key="3">
    <source>
        <dbReference type="EMBL" id="GAA0154467.1"/>
    </source>
</evidence>